<proteinExistence type="predicted"/>
<comment type="caution">
    <text evidence="1">The sequence shown here is derived from an EMBL/GenBank/DDBJ whole genome shotgun (WGS) entry which is preliminary data.</text>
</comment>
<keyword evidence="2" id="KW-1185">Reference proteome</keyword>
<reference evidence="1 2" key="1">
    <citation type="submission" date="2021-06" db="EMBL/GenBank/DDBJ databases">
        <authorList>
            <person name="Palmer J.M."/>
        </authorList>
    </citation>
    <scope>NUCLEOTIDE SEQUENCE [LARGE SCALE GENOMIC DNA]</scope>
    <source>
        <strain evidence="1 2">MEX-2019</strain>
        <tissue evidence="1">Muscle</tissue>
    </source>
</reference>
<name>A0AAV9QSJ7_9TELE</name>
<gene>
    <name evidence="1" type="ORF">CRENBAI_015905</name>
</gene>
<protein>
    <submittedName>
        <fullName evidence="1">Uncharacterized protein</fullName>
    </submittedName>
</protein>
<dbReference type="Proteomes" id="UP001311232">
    <property type="component" value="Unassembled WGS sequence"/>
</dbReference>
<sequence length="169" mass="17761">MVDLLICHPEGPLLCSANLQTEGLLLCLADLQTEVPLLCSANLQTVSSFVAGLLHSCSVTAGFLTNLQVPADAGLHGLYISAGLRGFPSAFPPRPPKGLYVLMASLSSPSLPSPATKVSTSMAASTSLPQTAKGSGPLGLPFHRHCRGFHVFRRLKPAPPFFNTVFLVP</sequence>
<evidence type="ECO:0000313" key="1">
    <source>
        <dbReference type="EMBL" id="KAK5599772.1"/>
    </source>
</evidence>
<organism evidence="1 2">
    <name type="scientific">Crenichthys baileyi</name>
    <name type="common">White River springfish</name>
    <dbReference type="NCBI Taxonomy" id="28760"/>
    <lineage>
        <taxon>Eukaryota</taxon>
        <taxon>Metazoa</taxon>
        <taxon>Chordata</taxon>
        <taxon>Craniata</taxon>
        <taxon>Vertebrata</taxon>
        <taxon>Euteleostomi</taxon>
        <taxon>Actinopterygii</taxon>
        <taxon>Neopterygii</taxon>
        <taxon>Teleostei</taxon>
        <taxon>Neoteleostei</taxon>
        <taxon>Acanthomorphata</taxon>
        <taxon>Ovalentaria</taxon>
        <taxon>Atherinomorphae</taxon>
        <taxon>Cyprinodontiformes</taxon>
        <taxon>Goodeidae</taxon>
        <taxon>Crenichthys</taxon>
    </lineage>
</organism>
<dbReference type="EMBL" id="JAHHUM010002915">
    <property type="protein sequence ID" value="KAK5599772.1"/>
    <property type="molecule type" value="Genomic_DNA"/>
</dbReference>
<evidence type="ECO:0000313" key="2">
    <source>
        <dbReference type="Proteomes" id="UP001311232"/>
    </source>
</evidence>
<accession>A0AAV9QSJ7</accession>
<dbReference type="AlphaFoldDB" id="A0AAV9QSJ7"/>